<feature type="non-terminal residue" evidence="2">
    <location>
        <position position="80"/>
    </location>
</feature>
<feature type="non-terminal residue" evidence="2">
    <location>
        <position position="1"/>
    </location>
</feature>
<feature type="compositionally biased region" description="Pro residues" evidence="1">
    <location>
        <begin position="69"/>
        <end position="80"/>
    </location>
</feature>
<feature type="compositionally biased region" description="Polar residues" evidence="1">
    <location>
        <begin position="1"/>
        <end position="12"/>
    </location>
</feature>
<evidence type="ECO:0000313" key="2">
    <source>
        <dbReference type="EMBL" id="CAF4787271.1"/>
    </source>
</evidence>
<keyword evidence="3" id="KW-1185">Reference proteome</keyword>
<proteinExistence type="predicted"/>
<feature type="compositionally biased region" description="Low complexity" evidence="1">
    <location>
        <begin position="59"/>
        <end position="68"/>
    </location>
</feature>
<feature type="compositionally biased region" description="Acidic residues" evidence="1">
    <location>
        <begin position="31"/>
        <end position="40"/>
    </location>
</feature>
<organism evidence="2 3">
    <name type="scientific">Rotaria magnacalcarata</name>
    <dbReference type="NCBI Taxonomy" id="392030"/>
    <lineage>
        <taxon>Eukaryota</taxon>
        <taxon>Metazoa</taxon>
        <taxon>Spiralia</taxon>
        <taxon>Gnathifera</taxon>
        <taxon>Rotifera</taxon>
        <taxon>Eurotatoria</taxon>
        <taxon>Bdelloidea</taxon>
        <taxon>Philodinida</taxon>
        <taxon>Philodinidae</taxon>
        <taxon>Rotaria</taxon>
    </lineage>
</organism>
<dbReference type="Proteomes" id="UP000663866">
    <property type="component" value="Unassembled WGS sequence"/>
</dbReference>
<protein>
    <submittedName>
        <fullName evidence="2">Uncharacterized protein</fullName>
    </submittedName>
</protein>
<reference evidence="2" key="1">
    <citation type="submission" date="2021-02" db="EMBL/GenBank/DDBJ databases">
        <authorList>
            <person name="Nowell W R."/>
        </authorList>
    </citation>
    <scope>NUCLEOTIDE SEQUENCE</scope>
</reference>
<comment type="caution">
    <text evidence="2">The sequence shown here is derived from an EMBL/GenBank/DDBJ whole genome shotgun (WGS) entry which is preliminary data.</text>
</comment>
<evidence type="ECO:0000256" key="1">
    <source>
        <dbReference type="SAM" id="MobiDB-lite"/>
    </source>
</evidence>
<name>A0A821NGX7_9BILA</name>
<gene>
    <name evidence="2" type="ORF">OVN521_LOCUS51390</name>
</gene>
<accession>A0A821NGX7</accession>
<feature type="region of interest" description="Disordered" evidence="1">
    <location>
        <begin position="1"/>
        <end position="80"/>
    </location>
</feature>
<sequence>AVQRFRSNNLRSSIADDDLDDDIAPTVTEMDMLEDQELDEQPSAIIPRRGGLLQSYSTRGNNPQIRRNIPPPPRLYPRSE</sequence>
<evidence type="ECO:0000313" key="3">
    <source>
        <dbReference type="Proteomes" id="UP000663866"/>
    </source>
</evidence>
<dbReference type="EMBL" id="CAJOBG010123448">
    <property type="protein sequence ID" value="CAF4787271.1"/>
    <property type="molecule type" value="Genomic_DNA"/>
</dbReference>
<dbReference type="AlphaFoldDB" id="A0A821NGX7"/>